<evidence type="ECO:0000313" key="2">
    <source>
        <dbReference type="EMBL" id="GEU27915.1"/>
    </source>
</evidence>
<evidence type="ECO:0000256" key="1">
    <source>
        <dbReference type="SAM" id="SignalP"/>
    </source>
</evidence>
<sequence length="109" mass="12098">MKKIKYFISMLVLIVTFAACGTKEVKPDYTTNEAETALNNGEDLTGKTVQFTVDKYVPDGSLGYTIQTGEHLNFISTENPNVKSGDTVIAKIKKVENLMGSWIITFDKK</sequence>
<dbReference type="EMBL" id="BLEY01000021">
    <property type="protein sequence ID" value="GEU27915.1"/>
    <property type="molecule type" value="Genomic_DNA"/>
</dbReference>
<proteinExistence type="predicted"/>
<protein>
    <recommendedName>
        <fullName evidence="3">Lipoprotein</fullName>
    </recommendedName>
</protein>
<comment type="caution">
    <text evidence="2">The sequence shown here is derived from an EMBL/GenBank/DDBJ whole genome shotgun (WGS) entry which is preliminary data.</text>
</comment>
<name>A0A640NPC4_BACAN</name>
<organism evidence="2">
    <name type="scientific">Bacillus anthracis</name>
    <name type="common">anthrax bacterium</name>
    <dbReference type="NCBI Taxonomy" id="1392"/>
    <lineage>
        <taxon>Bacteria</taxon>
        <taxon>Bacillati</taxon>
        <taxon>Bacillota</taxon>
        <taxon>Bacilli</taxon>
        <taxon>Bacillales</taxon>
        <taxon>Bacillaceae</taxon>
        <taxon>Bacillus</taxon>
        <taxon>Bacillus cereus group</taxon>
    </lineage>
</organism>
<reference evidence="2" key="2">
    <citation type="submission" date="2019-12" db="EMBL/GenBank/DDBJ databases">
        <authorList>
            <person name="Hoang T.H.H."/>
            <person name="Okutani A."/>
        </authorList>
    </citation>
    <scope>NUCLEOTIDE SEQUENCE</scope>
    <source>
        <strain evidence="2">QuyetLC</strain>
    </source>
</reference>
<keyword evidence="1" id="KW-0732">Signal</keyword>
<dbReference type="PROSITE" id="PS51257">
    <property type="entry name" value="PROKAR_LIPOPROTEIN"/>
    <property type="match status" value="1"/>
</dbReference>
<accession>A0A640NPC4</accession>
<feature type="chain" id="PRO_5025013642" description="Lipoprotein" evidence="1">
    <location>
        <begin position="19"/>
        <end position="109"/>
    </location>
</feature>
<dbReference type="AlphaFoldDB" id="A0A640NPC4"/>
<reference evidence="2" key="1">
    <citation type="submission" date="2019-12" db="EMBL/GenBank/DDBJ databases">
        <title>Epidemiological and comparative genomic analysis of Bacillus anthracis isolated from northern Vietnam.</title>
        <authorList>
            <person name="Hoang T.T.H."/>
            <person name="Dang D.A."/>
            <person name="Pham M.H."/>
            <person name="Luong M.H."/>
            <person name="Tran N.D."/>
            <person name="Nguyen T.H."/>
            <person name="Nguyen T.T."/>
            <person name="Inoue S."/>
            <person name="Morikawa S."/>
            <person name="Okutani A."/>
        </authorList>
    </citation>
    <scope>NUCLEOTIDE SEQUENCE</scope>
    <source>
        <strain evidence="2">QuyetLC</strain>
    </source>
</reference>
<gene>
    <name evidence="2" type="ORF">QuyetLC_22820</name>
</gene>
<evidence type="ECO:0008006" key="3">
    <source>
        <dbReference type="Google" id="ProtNLM"/>
    </source>
</evidence>
<feature type="signal peptide" evidence="1">
    <location>
        <begin position="1"/>
        <end position="18"/>
    </location>
</feature>